<dbReference type="SUPFAM" id="SSF56935">
    <property type="entry name" value="Porins"/>
    <property type="match status" value="1"/>
</dbReference>
<feature type="chain" id="PRO_5032460246" description="Porin" evidence="1">
    <location>
        <begin position="22"/>
        <end position="402"/>
    </location>
</feature>
<dbReference type="EMBL" id="JABBGA010000021">
    <property type="protein sequence ID" value="NML28076.1"/>
    <property type="molecule type" value="Genomic_DNA"/>
</dbReference>
<dbReference type="RefSeq" id="WP_169147608.1">
    <property type="nucleotide sequence ID" value="NZ_JABBGA010000021.1"/>
</dbReference>
<dbReference type="InterPro" id="IPR023614">
    <property type="entry name" value="Porin_dom_sf"/>
</dbReference>
<comment type="caution">
    <text evidence="2">The sequence shown here is derived from an EMBL/GenBank/DDBJ whole genome shotgun (WGS) entry which is preliminary data.</text>
</comment>
<feature type="signal peptide" evidence="1">
    <location>
        <begin position="1"/>
        <end position="21"/>
    </location>
</feature>
<sequence>MKRLAATLLIAIQTCAGAALASEVTSPSPFSLSGFGTIGTVRTDKDDRAFRSSITQNSGASTNFDFSVDSVLGLQGSYKFSNTLDVTLQSVVRKDSSGSYDPKLTFAFLRAHATPELTIRAGRMRTPFFMYSDSLNLNYASPWVRPPVEVYSLNPFADLDGLDAFYRLPISDMELEVHAYGGRSNLDARESTGNLTSIRGIKASLSASRLTLQANFAKANLALYWNGPIYAALAHQLIATGNGHIVDQIAGSGSPTTFFSTSFQYDNDRLLLIGEYAARTVDRYNSSAIGWYLTSGYRFGPVTPFVTFARQHQVATDNAANTGNASLDATLRLLNAVRNKAQTSVAAGMRWDARRNLALKAQLERIQPGPDGLGIFVSNSVMDNLNPGGPVHVLSLTADFVF</sequence>
<gene>
    <name evidence="2" type="ORF">HHL15_20155</name>
</gene>
<evidence type="ECO:0000313" key="2">
    <source>
        <dbReference type="EMBL" id="NML28076.1"/>
    </source>
</evidence>
<proteinExistence type="predicted"/>
<evidence type="ECO:0000313" key="3">
    <source>
        <dbReference type="Proteomes" id="UP000580043"/>
    </source>
</evidence>
<name>A0A848GBE8_9RHOO</name>
<keyword evidence="3" id="KW-1185">Reference proteome</keyword>
<evidence type="ECO:0000256" key="1">
    <source>
        <dbReference type="SAM" id="SignalP"/>
    </source>
</evidence>
<protein>
    <recommendedName>
        <fullName evidence="4">Porin</fullName>
    </recommendedName>
</protein>
<accession>A0A848GBE8</accession>
<dbReference type="AlphaFoldDB" id="A0A848GBE8"/>
<keyword evidence="1" id="KW-0732">Signal</keyword>
<reference evidence="2 3" key="1">
    <citation type="submission" date="2020-04" db="EMBL/GenBank/DDBJ databases">
        <title>Zoogloea sp. G-4-1-14 isolated from soil.</title>
        <authorList>
            <person name="Dahal R.H."/>
        </authorList>
    </citation>
    <scope>NUCLEOTIDE SEQUENCE [LARGE SCALE GENOMIC DNA]</scope>
    <source>
        <strain evidence="2 3">G-4-1-14</strain>
    </source>
</reference>
<dbReference type="Gene3D" id="2.40.160.10">
    <property type="entry name" value="Porin"/>
    <property type="match status" value="1"/>
</dbReference>
<dbReference type="Proteomes" id="UP000580043">
    <property type="component" value="Unassembled WGS sequence"/>
</dbReference>
<organism evidence="2 3">
    <name type="scientific">Zoogloea dura</name>
    <dbReference type="NCBI Taxonomy" id="2728840"/>
    <lineage>
        <taxon>Bacteria</taxon>
        <taxon>Pseudomonadati</taxon>
        <taxon>Pseudomonadota</taxon>
        <taxon>Betaproteobacteria</taxon>
        <taxon>Rhodocyclales</taxon>
        <taxon>Zoogloeaceae</taxon>
        <taxon>Zoogloea</taxon>
    </lineage>
</organism>
<evidence type="ECO:0008006" key="4">
    <source>
        <dbReference type="Google" id="ProtNLM"/>
    </source>
</evidence>